<dbReference type="Pfam" id="PF14905">
    <property type="entry name" value="OMP_b-brl_3"/>
    <property type="match status" value="1"/>
</dbReference>
<feature type="signal peptide" evidence="2">
    <location>
        <begin position="1"/>
        <end position="20"/>
    </location>
</feature>
<dbReference type="Pfam" id="PF13620">
    <property type="entry name" value="CarboxypepD_reg"/>
    <property type="match status" value="1"/>
</dbReference>
<dbReference type="PROSITE" id="PS51257">
    <property type="entry name" value="PROKAR_LIPOPROTEIN"/>
    <property type="match status" value="1"/>
</dbReference>
<dbReference type="AlphaFoldDB" id="A0A291QZS3"/>
<evidence type="ECO:0000313" key="5">
    <source>
        <dbReference type="Proteomes" id="UP000220133"/>
    </source>
</evidence>
<name>A0A291QZS3_9BACT</name>
<keyword evidence="5" id="KW-1185">Reference proteome</keyword>
<proteinExistence type="predicted"/>
<feature type="domain" description="Outer membrane protein beta-barrel" evidence="3">
    <location>
        <begin position="447"/>
        <end position="913"/>
    </location>
</feature>
<protein>
    <recommendedName>
        <fullName evidence="3">Outer membrane protein beta-barrel domain-containing protein</fullName>
    </recommendedName>
</protein>
<dbReference type="KEGG" id="cbae:COR50_20380"/>
<dbReference type="EMBL" id="CP023777">
    <property type="protein sequence ID" value="ATL49343.1"/>
    <property type="molecule type" value="Genomic_DNA"/>
</dbReference>
<dbReference type="SUPFAM" id="SSF49478">
    <property type="entry name" value="Cna protein B-type domain"/>
    <property type="match status" value="1"/>
</dbReference>
<dbReference type="Gene3D" id="2.60.40.1120">
    <property type="entry name" value="Carboxypeptidase-like, regulatory domain"/>
    <property type="match status" value="1"/>
</dbReference>
<dbReference type="SUPFAM" id="SSF56935">
    <property type="entry name" value="Porins"/>
    <property type="match status" value="1"/>
</dbReference>
<reference evidence="4 5" key="1">
    <citation type="submission" date="2017-10" db="EMBL/GenBank/DDBJ databases">
        <title>Paenichitinophaga pekingensis gen. nov., sp. nov., isolated from activated sludge.</title>
        <authorList>
            <person name="Jin D."/>
            <person name="Kong X."/>
            <person name="Deng Y."/>
            <person name="Bai Z."/>
        </authorList>
    </citation>
    <scope>NUCLEOTIDE SEQUENCE [LARGE SCALE GENOMIC DNA]</scope>
    <source>
        <strain evidence="4 5">13</strain>
    </source>
</reference>
<dbReference type="RefSeq" id="WP_098195711.1">
    <property type="nucleotide sequence ID" value="NZ_CP023777.1"/>
</dbReference>
<dbReference type="OrthoDB" id="606930at2"/>
<evidence type="ECO:0000313" key="4">
    <source>
        <dbReference type="EMBL" id="ATL49343.1"/>
    </source>
</evidence>
<dbReference type="Proteomes" id="UP000220133">
    <property type="component" value="Chromosome"/>
</dbReference>
<sequence>MKRITLLFTFLITFSCLANAQSVIKGVLQDKTDSTRLIGATVRLTKPGDTTFIRNLLTNTSGGFEFASIQPGSYKLTFTFLGYSELVRNISFNGTNGNMGVVNIPRSVTDLKGVTIKGQEPPTQLKGDTTQYNASAYKTNPDASAEDLVKKMPGITVQNGTVTAHGETVKKVLVDGKEYFGEDATATLKNLPAEVISKIEVFDKMSDQAQFSGFDDGNSYKAINVVTKNGLSNSKFGKVYAGYGTQGLYNAGGSVNFFNGDRRIGLIGMTNNVNQQNFASEDVLGISGGGGGRGGRGGRGGGNNFNVGSQSGINKTNSLGINFQDTWGKKLTVNGSYLFNNKSTENETLTHQVYPNDIADSVRVYNELANSETKNYNHRVNLRLEYKISDKDILMFTPSVSFQKNDAMSHTLGDFKYGDSSLINATDIASTNNNKGYNANTNLLWRHAFDKRGRTFSINFGFRANNRDGESILPSYTTTNYKGGLVTDSTLRETYSNTDGQTYSANFSYTEPVGKGQLEINYRPSISINNADQKAYTIDSTHSELTFDPSLSNLYKNKYTVNNGGLSYRMGNRDKMLIIGVNLQHATLEGDRTFPTDFNLKRSFTNVLPNLMWRQKFNKNSSVRLFYRASTDQPSINNLQDVLSYTNPLFVSTGNPELDQSYSQSLRGGYHYIDTEKGLMFIAGVNVENTNNRVTNRTYIAQQDTVLTPTFTLRKGGQLTKPINVDGYWNARSFFNLGLPLKVIKSNLNTNLGISYTRSPGYVNSTYNVSNTYAYNAGAVISSNISEYVDFTLSYNASFNNVKNNVSTLNNSSYFNGSASANVNLMTKNGWVLNSDLTNQYYSALDNGQSTNYWLWNLSAAKKFLKDNRGELRATVYDLLNQNQSISRSTTELYIEDQRSLVLKQYFMLTFTYRIKSWNKKGTDPEEEMQNDRERMFRRFGPPGGGRPGGPPPGGG</sequence>
<organism evidence="4 5">
    <name type="scientific">Chitinophaga caeni</name>
    <dbReference type="NCBI Taxonomy" id="2029983"/>
    <lineage>
        <taxon>Bacteria</taxon>
        <taxon>Pseudomonadati</taxon>
        <taxon>Bacteroidota</taxon>
        <taxon>Chitinophagia</taxon>
        <taxon>Chitinophagales</taxon>
        <taxon>Chitinophagaceae</taxon>
        <taxon>Chitinophaga</taxon>
    </lineage>
</organism>
<gene>
    <name evidence="4" type="ORF">COR50_20380</name>
</gene>
<feature type="region of interest" description="Disordered" evidence="1">
    <location>
        <begin position="921"/>
        <end position="956"/>
    </location>
</feature>
<evidence type="ECO:0000256" key="2">
    <source>
        <dbReference type="SAM" id="SignalP"/>
    </source>
</evidence>
<keyword evidence="2" id="KW-0732">Signal</keyword>
<evidence type="ECO:0000256" key="1">
    <source>
        <dbReference type="SAM" id="MobiDB-lite"/>
    </source>
</evidence>
<feature type="chain" id="PRO_5013194592" description="Outer membrane protein beta-barrel domain-containing protein" evidence="2">
    <location>
        <begin position="21"/>
        <end position="956"/>
    </location>
</feature>
<evidence type="ECO:0000259" key="3">
    <source>
        <dbReference type="Pfam" id="PF14905"/>
    </source>
</evidence>
<accession>A0A291QZS3</accession>
<dbReference type="InterPro" id="IPR041700">
    <property type="entry name" value="OMP_b-brl_3"/>
</dbReference>